<accession>A0AAN6UH65</accession>
<dbReference type="Proteomes" id="UP001304895">
    <property type="component" value="Unassembled WGS sequence"/>
</dbReference>
<reference evidence="2" key="2">
    <citation type="submission" date="2023-05" db="EMBL/GenBank/DDBJ databases">
        <authorList>
            <consortium name="Lawrence Berkeley National Laboratory"/>
            <person name="Steindorff A."/>
            <person name="Hensen N."/>
            <person name="Bonometti L."/>
            <person name="Westerberg I."/>
            <person name="Brannstrom I.O."/>
            <person name="Guillou S."/>
            <person name="Cros-Aarteil S."/>
            <person name="Calhoun S."/>
            <person name="Haridas S."/>
            <person name="Kuo A."/>
            <person name="Mondo S."/>
            <person name="Pangilinan J."/>
            <person name="Riley R."/>
            <person name="Labutti K."/>
            <person name="Andreopoulos B."/>
            <person name="Lipzen A."/>
            <person name="Chen C."/>
            <person name="Yanf M."/>
            <person name="Daum C."/>
            <person name="Ng V."/>
            <person name="Clum A."/>
            <person name="Ohm R."/>
            <person name="Martin F."/>
            <person name="Silar P."/>
            <person name="Natvig D."/>
            <person name="Lalanne C."/>
            <person name="Gautier V."/>
            <person name="Ament-Velasquez S.L."/>
            <person name="Kruys A."/>
            <person name="Hutchinson M.I."/>
            <person name="Powell A.J."/>
            <person name="Barry K."/>
            <person name="Miller A.N."/>
            <person name="Grigoriev I.V."/>
            <person name="Debuchy R."/>
            <person name="Gladieux P."/>
            <person name="Thoren M.H."/>
            <person name="Johannesson H."/>
        </authorList>
    </citation>
    <scope>NUCLEOTIDE SEQUENCE</scope>
    <source>
        <strain evidence="2">CBS 123565</strain>
    </source>
</reference>
<dbReference type="EMBL" id="MU853414">
    <property type="protein sequence ID" value="KAK4132942.1"/>
    <property type="molecule type" value="Genomic_DNA"/>
</dbReference>
<gene>
    <name evidence="2" type="ORF">BT67DRAFT_65671</name>
</gene>
<protein>
    <submittedName>
        <fullName evidence="2">Uncharacterized protein</fullName>
    </submittedName>
</protein>
<evidence type="ECO:0000256" key="1">
    <source>
        <dbReference type="SAM" id="MobiDB-lite"/>
    </source>
</evidence>
<organism evidence="2 3">
    <name type="scientific">Trichocladium antarcticum</name>
    <dbReference type="NCBI Taxonomy" id="1450529"/>
    <lineage>
        <taxon>Eukaryota</taxon>
        <taxon>Fungi</taxon>
        <taxon>Dikarya</taxon>
        <taxon>Ascomycota</taxon>
        <taxon>Pezizomycotina</taxon>
        <taxon>Sordariomycetes</taxon>
        <taxon>Sordariomycetidae</taxon>
        <taxon>Sordariales</taxon>
        <taxon>Chaetomiaceae</taxon>
        <taxon>Trichocladium</taxon>
    </lineage>
</organism>
<name>A0AAN6UH65_9PEZI</name>
<sequence>MTDTGHCSEGLTALLILNRCHCCDMRQNGIMRNTPPVGPAIILRMAIDCQAEKSLYQSRSHRGTPPGNCNCVSVLRREASTANCSVEPRQIQTPSFRPADPTLPTDRQHQSRRSILQHWVFPRPLETASSTNRKLFRTAAIPAL</sequence>
<reference evidence="2" key="1">
    <citation type="journal article" date="2023" name="Mol. Phylogenet. Evol.">
        <title>Genome-scale phylogeny and comparative genomics of the fungal order Sordariales.</title>
        <authorList>
            <person name="Hensen N."/>
            <person name="Bonometti L."/>
            <person name="Westerberg I."/>
            <person name="Brannstrom I.O."/>
            <person name="Guillou S."/>
            <person name="Cros-Aarteil S."/>
            <person name="Calhoun S."/>
            <person name="Haridas S."/>
            <person name="Kuo A."/>
            <person name="Mondo S."/>
            <person name="Pangilinan J."/>
            <person name="Riley R."/>
            <person name="LaButti K."/>
            <person name="Andreopoulos B."/>
            <person name="Lipzen A."/>
            <person name="Chen C."/>
            <person name="Yan M."/>
            <person name="Daum C."/>
            <person name="Ng V."/>
            <person name="Clum A."/>
            <person name="Steindorff A."/>
            <person name="Ohm R.A."/>
            <person name="Martin F."/>
            <person name="Silar P."/>
            <person name="Natvig D.O."/>
            <person name="Lalanne C."/>
            <person name="Gautier V."/>
            <person name="Ament-Velasquez S.L."/>
            <person name="Kruys A."/>
            <person name="Hutchinson M.I."/>
            <person name="Powell A.J."/>
            <person name="Barry K."/>
            <person name="Miller A.N."/>
            <person name="Grigoriev I.V."/>
            <person name="Debuchy R."/>
            <person name="Gladieux P."/>
            <person name="Hiltunen Thoren M."/>
            <person name="Johannesson H."/>
        </authorList>
    </citation>
    <scope>NUCLEOTIDE SEQUENCE</scope>
    <source>
        <strain evidence="2">CBS 123565</strain>
    </source>
</reference>
<feature type="region of interest" description="Disordered" evidence="1">
    <location>
        <begin position="92"/>
        <end position="111"/>
    </location>
</feature>
<evidence type="ECO:0000313" key="3">
    <source>
        <dbReference type="Proteomes" id="UP001304895"/>
    </source>
</evidence>
<keyword evidence="3" id="KW-1185">Reference proteome</keyword>
<comment type="caution">
    <text evidence="2">The sequence shown here is derived from an EMBL/GenBank/DDBJ whole genome shotgun (WGS) entry which is preliminary data.</text>
</comment>
<proteinExistence type="predicted"/>
<evidence type="ECO:0000313" key="2">
    <source>
        <dbReference type="EMBL" id="KAK4132942.1"/>
    </source>
</evidence>
<dbReference type="AlphaFoldDB" id="A0AAN6UH65"/>